<protein>
    <submittedName>
        <fullName evidence="5">MarR family transcriptional regulator</fullName>
    </submittedName>
</protein>
<dbReference type="InterPro" id="IPR036388">
    <property type="entry name" value="WH-like_DNA-bd_sf"/>
</dbReference>
<dbReference type="GO" id="GO:0003700">
    <property type="term" value="F:DNA-binding transcription factor activity"/>
    <property type="evidence" value="ECO:0007669"/>
    <property type="project" value="InterPro"/>
</dbReference>
<dbReference type="PROSITE" id="PS01117">
    <property type="entry name" value="HTH_MARR_1"/>
    <property type="match status" value="1"/>
</dbReference>
<gene>
    <name evidence="6" type="ORF">CXT95_01550</name>
    <name evidence="5" type="ORF">CXU09_00350</name>
</gene>
<dbReference type="PANTHER" id="PTHR42756:SF1">
    <property type="entry name" value="TRANSCRIPTIONAL REPRESSOR OF EMRAB OPERON"/>
    <property type="match status" value="1"/>
</dbReference>
<dbReference type="Pfam" id="PF12802">
    <property type="entry name" value="MarR_2"/>
    <property type="match status" value="1"/>
</dbReference>
<proteinExistence type="predicted"/>
<evidence type="ECO:0000313" key="7">
    <source>
        <dbReference type="Proteomes" id="UP000235914"/>
    </source>
</evidence>
<keyword evidence="3" id="KW-0804">Transcription</keyword>
<evidence type="ECO:0000259" key="4">
    <source>
        <dbReference type="PROSITE" id="PS50995"/>
    </source>
</evidence>
<dbReference type="EMBL" id="PJKN01000001">
    <property type="protein sequence ID" value="PNC57566.1"/>
    <property type="molecule type" value="Genomic_DNA"/>
</dbReference>
<evidence type="ECO:0000313" key="8">
    <source>
        <dbReference type="Proteomes" id="UP000236075"/>
    </source>
</evidence>
<sequence>MLHCFMADPFTISFLMKMITDRVDMMLTRGLTLERVTASQGRVLAYLMSRDGENVSQRDIERHLGVSHTTAKGIVQRLEQKGWVTTAFDSEDGRLKNVYLTDMSRGVHEAICQQIGVIENTLLDGVPEESRSMLRDLLRRMYDNLK</sequence>
<evidence type="ECO:0000313" key="5">
    <source>
        <dbReference type="EMBL" id="PNC57566.1"/>
    </source>
</evidence>
<dbReference type="PRINTS" id="PR00598">
    <property type="entry name" value="HTHMARR"/>
</dbReference>
<evidence type="ECO:0000256" key="1">
    <source>
        <dbReference type="ARBA" id="ARBA00023015"/>
    </source>
</evidence>
<name>A0AAP8TC34_9BACT</name>
<dbReference type="PANTHER" id="PTHR42756">
    <property type="entry name" value="TRANSCRIPTIONAL REGULATOR, MARR"/>
    <property type="match status" value="1"/>
</dbReference>
<accession>A0AAP8TC34</accession>
<dbReference type="Proteomes" id="UP000235914">
    <property type="component" value="Unassembled WGS sequence"/>
</dbReference>
<dbReference type="AlphaFoldDB" id="A0AAP8TC34"/>
<evidence type="ECO:0000313" key="6">
    <source>
        <dbReference type="EMBL" id="PND05129.1"/>
    </source>
</evidence>
<dbReference type="EMBL" id="PJLB01000004">
    <property type="protein sequence ID" value="PND05129.1"/>
    <property type="molecule type" value="Genomic_DNA"/>
</dbReference>
<dbReference type="SMART" id="SM00347">
    <property type="entry name" value="HTH_MARR"/>
    <property type="match status" value="1"/>
</dbReference>
<reference evidence="7 8" key="1">
    <citation type="journal article" date="2017" name="BMC Genomics">
        <title>Genome sequencing of 39 Akkermansia muciniphila isolates reveals its population structure, genomic and functional diverisity, and global distribution in mammalian gut microbiotas.</title>
        <authorList>
            <person name="Guo X."/>
            <person name="Li S."/>
            <person name="Zhang J."/>
            <person name="Wu F."/>
            <person name="Li X."/>
            <person name="Wu D."/>
            <person name="Zhang M."/>
            <person name="Ou Z."/>
            <person name="Jie Z."/>
            <person name="Yan Q."/>
            <person name="Li P."/>
            <person name="Yi J."/>
            <person name="Peng Y."/>
        </authorList>
    </citation>
    <scope>NUCLEOTIDE SEQUENCE [LARGE SCALE GENOMIC DNA]</scope>
    <source>
        <strain evidence="6 8">GP28</strain>
        <strain evidence="5 7">GP43</strain>
    </source>
</reference>
<organism evidence="5 7">
    <name type="scientific">Akkermansia muciniphila</name>
    <dbReference type="NCBI Taxonomy" id="239935"/>
    <lineage>
        <taxon>Bacteria</taxon>
        <taxon>Pseudomonadati</taxon>
        <taxon>Verrucomicrobiota</taxon>
        <taxon>Verrucomicrobiia</taxon>
        <taxon>Verrucomicrobiales</taxon>
        <taxon>Akkermansiaceae</taxon>
        <taxon>Akkermansia</taxon>
    </lineage>
</organism>
<dbReference type="SUPFAM" id="SSF46785">
    <property type="entry name" value="Winged helix' DNA-binding domain"/>
    <property type="match status" value="1"/>
</dbReference>
<dbReference type="InterPro" id="IPR023187">
    <property type="entry name" value="Tscrpt_reg_MarR-type_CS"/>
</dbReference>
<dbReference type="InterPro" id="IPR000835">
    <property type="entry name" value="HTH_MarR-typ"/>
</dbReference>
<dbReference type="PROSITE" id="PS50995">
    <property type="entry name" value="HTH_MARR_2"/>
    <property type="match status" value="1"/>
</dbReference>
<keyword evidence="2" id="KW-0238">DNA-binding</keyword>
<dbReference type="GO" id="GO:0003677">
    <property type="term" value="F:DNA binding"/>
    <property type="evidence" value="ECO:0007669"/>
    <property type="project" value="UniProtKB-KW"/>
</dbReference>
<feature type="domain" description="HTH marR-type" evidence="4">
    <location>
        <begin position="9"/>
        <end position="143"/>
    </location>
</feature>
<dbReference type="InterPro" id="IPR036390">
    <property type="entry name" value="WH_DNA-bd_sf"/>
</dbReference>
<evidence type="ECO:0000256" key="3">
    <source>
        <dbReference type="ARBA" id="ARBA00023163"/>
    </source>
</evidence>
<evidence type="ECO:0000256" key="2">
    <source>
        <dbReference type="ARBA" id="ARBA00023125"/>
    </source>
</evidence>
<dbReference type="Proteomes" id="UP000236075">
    <property type="component" value="Unassembled WGS sequence"/>
</dbReference>
<comment type="caution">
    <text evidence="5">The sequence shown here is derived from an EMBL/GenBank/DDBJ whole genome shotgun (WGS) entry which is preliminary data.</text>
</comment>
<dbReference type="Gene3D" id="1.10.10.10">
    <property type="entry name" value="Winged helix-like DNA-binding domain superfamily/Winged helix DNA-binding domain"/>
    <property type="match status" value="1"/>
</dbReference>
<keyword evidence="1" id="KW-0805">Transcription regulation</keyword>
<dbReference type="RefSeq" id="WP_084042763.1">
    <property type="nucleotide sequence ID" value="NZ_PJLC01000002.1"/>
</dbReference>